<feature type="chain" id="PRO_5014545863" evidence="2">
    <location>
        <begin position="30"/>
        <end position="118"/>
    </location>
</feature>
<sequence>MKKLAIKLLADWCVLLTTILCIKIQECNGSSLTTTEAAVETTKSITTTVGTTTTEDPGDSQAMLVGLLSGLGFFAGIVTCCCIIWCICCGSLCKDTKSNKVSPANSPTELLDRIERGR</sequence>
<protein>
    <submittedName>
        <fullName evidence="4">Uncharacterized protein LOC106158868</fullName>
    </submittedName>
    <submittedName>
        <fullName evidence="5">Uncharacterized protein LOC106167824</fullName>
    </submittedName>
</protein>
<gene>
    <name evidence="5" type="primary">LOC106167824</name>
    <name evidence="4" type="synonym">LOC106158868</name>
</gene>
<feature type="transmembrane region" description="Helical" evidence="1">
    <location>
        <begin position="71"/>
        <end position="93"/>
    </location>
</feature>
<dbReference type="Proteomes" id="UP000085678">
    <property type="component" value="Unplaced"/>
</dbReference>
<keyword evidence="3" id="KW-1185">Reference proteome</keyword>
<accession>A0A1S3IVE4</accession>
<dbReference type="AlphaFoldDB" id="A0A1S3IVE4"/>
<dbReference type="RefSeq" id="XP_013402160.1">
    <property type="nucleotide sequence ID" value="XM_013546706.1"/>
</dbReference>
<evidence type="ECO:0000313" key="4">
    <source>
        <dbReference type="RefSeq" id="XP_013390433.1"/>
    </source>
</evidence>
<keyword evidence="1" id="KW-0472">Membrane</keyword>
<reference evidence="4 5" key="1">
    <citation type="submission" date="2025-04" db="UniProtKB">
        <authorList>
            <consortium name="RefSeq"/>
        </authorList>
    </citation>
    <scope>IDENTIFICATION</scope>
    <source>
        <tissue evidence="4 5">Gonads</tissue>
    </source>
</reference>
<evidence type="ECO:0000256" key="2">
    <source>
        <dbReference type="SAM" id="SignalP"/>
    </source>
</evidence>
<proteinExistence type="predicted"/>
<dbReference type="GeneID" id="106158868"/>
<evidence type="ECO:0000256" key="1">
    <source>
        <dbReference type="SAM" id="Phobius"/>
    </source>
</evidence>
<dbReference type="GeneID" id="106167824"/>
<dbReference type="RefSeq" id="XP_013390433.1">
    <property type="nucleotide sequence ID" value="XM_013534979.1"/>
</dbReference>
<dbReference type="KEGG" id="lak:106158868"/>
<name>A0A1S3IVE4_LINAN</name>
<evidence type="ECO:0000313" key="5">
    <source>
        <dbReference type="RefSeq" id="XP_013402160.1"/>
    </source>
</evidence>
<feature type="signal peptide" evidence="2">
    <location>
        <begin position="1"/>
        <end position="29"/>
    </location>
</feature>
<keyword evidence="1" id="KW-1133">Transmembrane helix</keyword>
<organism evidence="3 5">
    <name type="scientific">Lingula anatina</name>
    <name type="common">Brachiopod</name>
    <name type="synonym">Lingula unguis</name>
    <dbReference type="NCBI Taxonomy" id="7574"/>
    <lineage>
        <taxon>Eukaryota</taxon>
        <taxon>Metazoa</taxon>
        <taxon>Spiralia</taxon>
        <taxon>Lophotrochozoa</taxon>
        <taxon>Brachiopoda</taxon>
        <taxon>Linguliformea</taxon>
        <taxon>Lingulata</taxon>
        <taxon>Lingulida</taxon>
        <taxon>Linguloidea</taxon>
        <taxon>Lingulidae</taxon>
        <taxon>Lingula</taxon>
    </lineage>
</organism>
<keyword evidence="2" id="KW-0732">Signal</keyword>
<dbReference type="KEGG" id="lak:106167824"/>
<keyword evidence="1" id="KW-0812">Transmembrane</keyword>
<evidence type="ECO:0000313" key="3">
    <source>
        <dbReference type="Proteomes" id="UP000085678"/>
    </source>
</evidence>